<reference evidence="2" key="1">
    <citation type="submission" date="2016-03" db="EMBL/GenBank/DDBJ databases">
        <authorList>
            <person name="Ploux O."/>
        </authorList>
    </citation>
    <scope>NUCLEOTIDE SEQUENCE</scope>
    <source>
        <strain evidence="2">UC10</strain>
    </source>
</reference>
<dbReference type="Gene3D" id="1.10.260.40">
    <property type="entry name" value="lambda repressor-like DNA-binding domains"/>
    <property type="match status" value="1"/>
</dbReference>
<organism evidence="2">
    <name type="scientific">uncultured Sphingopyxis sp</name>
    <dbReference type="NCBI Taxonomy" id="310581"/>
    <lineage>
        <taxon>Bacteria</taxon>
        <taxon>Pseudomonadati</taxon>
        <taxon>Pseudomonadota</taxon>
        <taxon>Alphaproteobacteria</taxon>
        <taxon>Sphingomonadales</taxon>
        <taxon>Sphingomonadaceae</taxon>
        <taxon>Sphingopyxis</taxon>
        <taxon>environmental samples</taxon>
    </lineage>
</organism>
<dbReference type="KEGG" id="sphu:SPPYR_1054"/>
<dbReference type="CDD" id="cd00093">
    <property type="entry name" value="HTH_XRE"/>
    <property type="match status" value="1"/>
</dbReference>
<evidence type="ECO:0000313" key="2">
    <source>
        <dbReference type="EMBL" id="SBV32174.1"/>
    </source>
</evidence>
<evidence type="ECO:0000259" key="1">
    <source>
        <dbReference type="PROSITE" id="PS50943"/>
    </source>
</evidence>
<dbReference type="RefSeq" id="WP_295324703.1">
    <property type="nucleotide sequence ID" value="NZ_LT598653.1"/>
</dbReference>
<dbReference type="InterPro" id="IPR010982">
    <property type="entry name" value="Lambda_DNA-bd_dom_sf"/>
</dbReference>
<protein>
    <submittedName>
        <fullName evidence="2">Transcriptional regulator, XRE family</fullName>
    </submittedName>
</protein>
<dbReference type="PROSITE" id="PS50943">
    <property type="entry name" value="HTH_CROC1"/>
    <property type="match status" value="1"/>
</dbReference>
<dbReference type="EMBL" id="LT598653">
    <property type="protein sequence ID" value="SBV32174.1"/>
    <property type="molecule type" value="Genomic_DNA"/>
</dbReference>
<dbReference type="GO" id="GO:0003677">
    <property type="term" value="F:DNA binding"/>
    <property type="evidence" value="ECO:0007669"/>
    <property type="project" value="InterPro"/>
</dbReference>
<dbReference type="SMART" id="SM00530">
    <property type="entry name" value="HTH_XRE"/>
    <property type="match status" value="1"/>
</dbReference>
<feature type="domain" description="HTH cro/C1-type" evidence="1">
    <location>
        <begin position="5"/>
        <end position="61"/>
    </location>
</feature>
<proteinExistence type="predicted"/>
<dbReference type="Pfam" id="PF13560">
    <property type="entry name" value="HTH_31"/>
    <property type="match status" value="1"/>
</dbReference>
<sequence length="186" mass="20265">MINSIRAVRRAKGLTLEEVGQRCVPPTTAQTIGRLETGTRTLSLGWMNRIAAALGVDAAELVRLPQDTQLTITALLGAEGAQAPARVEQALPARPGEDMVAVRVTSSIGDYRAGDEIWCRRIESDWASALNRDLLVPRPAGRFFFARLLNVDGEKLHLLPLGTGQRQQVVNNPPWAAVAVRLLRTL</sequence>
<dbReference type="SUPFAM" id="SSF47413">
    <property type="entry name" value="lambda repressor-like DNA-binding domains"/>
    <property type="match status" value="1"/>
</dbReference>
<dbReference type="AlphaFoldDB" id="A0A1Y5PY65"/>
<accession>A0A1Y5PY65</accession>
<name>A0A1Y5PY65_9SPHN</name>
<dbReference type="InterPro" id="IPR001387">
    <property type="entry name" value="Cro/C1-type_HTH"/>
</dbReference>
<gene>
    <name evidence="2" type="ORF">SPPYR_1054</name>
</gene>